<feature type="region of interest" description="Disordered" evidence="2">
    <location>
        <begin position="1"/>
        <end position="34"/>
    </location>
</feature>
<dbReference type="Pfam" id="PF10545">
    <property type="entry name" value="MADF_DNA_bdg"/>
    <property type="match status" value="1"/>
</dbReference>
<evidence type="ECO:0000256" key="1">
    <source>
        <dbReference type="PROSITE-ProRule" id="PRU00371"/>
    </source>
</evidence>
<evidence type="ECO:0000313" key="5">
    <source>
        <dbReference type="EMBL" id="KAG7308609.1"/>
    </source>
</evidence>
<name>A0ABQ7QUB4_PLUXY</name>
<proteinExistence type="predicted"/>
<organism evidence="5 6">
    <name type="scientific">Plutella xylostella</name>
    <name type="common">Diamondback moth</name>
    <name type="synonym">Plutella maculipennis</name>
    <dbReference type="NCBI Taxonomy" id="51655"/>
    <lineage>
        <taxon>Eukaryota</taxon>
        <taxon>Metazoa</taxon>
        <taxon>Ecdysozoa</taxon>
        <taxon>Arthropoda</taxon>
        <taxon>Hexapoda</taxon>
        <taxon>Insecta</taxon>
        <taxon>Pterygota</taxon>
        <taxon>Neoptera</taxon>
        <taxon>Endopterygota</taxon>
        <taxon>Lepidoptera</taxon>
        <taxon>Glossata</taxon>
        <taxon>Ditrysia</taxon>
        <taxon>Yponomeutoidea</taxon>
        <taxon>Plutellidae</taxon>
        <taxon>Plutella</taxon>
    </lineage>
</organism>
<gene>
    <name evidence="5" type="ORF">JYU34_005829</name>
</gene>
<evidence type="ECO:0008006" key="7">
    <source>
        <dbReference type="Google" id="ProtNLM"/>
    </source>
</evidence>
<dbReference type="InterPro" id="IPR006578">
    <property type="entry name" value="MADF-dom"/>
</dbReference>
<dbReference type="PANTHER" id="PTHR12243:SF67">
    <property type="entry name" value="COREPRESSOR OF PANGOLIN, ISOFORM A-RELATED"/>
    <property type="match status" value="1"/>
</dbReference>
<accession>A0ABQ7QUB4</accession>
<feature type="region of interest" description="Disordered" evidence="2">
    <location>
        <begin position="253"/>
        <end position="276"/>
    </location>
</feature>
<keyword evidence="1" id="KW-0539">Nucleus</keyword>
<dbReference type="InterPro" id="IPR039353">
    <property type="entry name" value="TF_Adf1"/>
</dbReference>
<feature type="domain" description="BESS" evidence="4">
    <location>
        <begin position="216"/>
        <end position="255"/>
    </location>
</feature>
<dbReference type="Pfam" id="PF02944">
    <property type="entry name" value="BESS"/>
    <property type="match status" value="1"/>
</dbReference>
<dbReference type="PROSITE" id="PS51031">
    <property type="entry name" value="BESS"/>
    <property type="match status" value="1"/>
</dbReference>
<protein>
    <recommendedName>
        <fullName evidence="7">MADF domain-containing protein</fullName>
    </recommendedName>
</protein>
<dbReference type="Proteomes" id="UP000823941">
    <property type="component" value="Chromosome 8"/>
</dbReference>
<feature type="compositionally biased region" description="Basic and acidic residues" evidence="2">
    <location>
        <begin position="253"/>
        <end position="268"/>
    </location>
</feature>
<evidence type="ECO:0000259" key="3">
    <source>
        <dbReference type="PROSITE" id="PS51029"/>
    </source>
</evidence>
<evidence type="ECO:0000313" key="6">
    <source>
        <dbReference type="Proteomes" id="UP000823941"/>
    </source>
</evidence>
<comment type="subcellular location">
    <subcellularLocation>
        <location evidence="1">Nucleus</location>
    </subcellularLocation>
</comment>
<dbReference type="PANTHER" id="PTHR12243">
    <property type="entry name" value="MADF DOMAIN TRANSCRIPTION FACTOR"/>
    <property type="match status" value="1"/>
</dbReference>
<feature type="compositionally biased region" description="Pro residues" evidence="2">
    <location>
        <begin position="1"/>
        <end position="10"/>
    </location>
</feature>
<dbReference type="PROSITE" id="PS51029">
    <property type="entry name" value="MADF"/>
    <property type="match status" value="1"/>
</dbReference>
<reference evidence="5 6" key="1">
    <citation type="submission" date="2021-06" db="EMBL/GenBank/DDBJ databases">
        <title>A haploid diamondback moth (Plutella xylostella L.) genome assembly resolves 31 chromosomes and identifies a diamide resistance mutation.</title>
        <authorList>
            <person name="Ward C.M."/>
            <person name="Perry K.D."/>
            <person name="Baker G."/>
            <person name="Powis K."/>
            <person name="Heckel D.G."/>
            <person name="Baxter S.W."/>
        </authorList>
    </citation>
    <scope>NUCLEOTIDE SEQUENCE [LARGE SCALE GENOMIC DNA]</scope>
    <source>
        <strain evidence="5 6">LV</strain>
        <tissue evidence="5">Single pupa</tissue>
    </source>
</reference>
<evidence type="ECO:0000259" key="4">
    <source>
        <dbReference type="PROSITE" id="PS51031"/>
    </source>
</evidence>
<dbReference type="SMART" id="SM00595">
    <property type="entry name" value="MADF"/>
    <property type="match status" value="1"/>
</dbReference>
<dbReference type="EMBL" id="JAHIBW010000008">
    <property type="protein sequence ID" value="KAG7308609.1"/>
    <property type="molecule type" value="Genomic_DNA"/>
</dbReference>
<sequence>MPGRPPPPRATPDAPSAPESNTIVRPPPETGPRARLYETEMPKRGSLDPALKLISAVREQGCLWDKGHARYHDKEAKAQAWREVCSVVEPNYEEADATDRHEIGLSLIRKWTNMRDAYRKTLRNANKQCRPYIYGDQLSFLHPMFVDLKKTKRERKEISHHPEVEVGDEDEQWENEVFVDINEDSEPAAKMMKLNSTENLDDSVVSILAGLIQKEEDDDRAFFKSITPAVKTLSNDTKLEFRVEVMKLLQRLKKSDAKKQSRQFKTEADDSEADSD</sequence>
<keyword evidence="6" id="KW-1185">Reference proteome</keyword>
<evidence type="ECO:0000256" key="2">
    <source>
        <dbReference type="SAM" id="MobiDB-lite"/>
    </source>
</evidence>
<dbReference type="InterPro" id="IPR004210">
    <property type="entry name" value="BESS_motif"/>
</dbReference>
<feature type="domain" description="MADF" evidence="3">
    <location>
        <begin position="52"/>
        <end position="146"/>
    </location>
</feature>
<comment type="caution">
    <text evidence="5">The sequence shown here is derived from an EMBL/GenBank/DDBJ whole genome shotgun (WGS) entry which is preliminary data.</text>
</comment>